<comment type="caution">
    <text evidence="2">The sequence shown here is derived from an EMBL/GenBank/DDBJ whole genome shotgun (WGS) entry which is preliminary data.</text>
</comment>
<sequence>MGAEARLAELGVILPPAARLPAGVMLPFTTVRVVGERAIVSGHGPQAQDGTLAGPLGKVGREVSPVEAHHAARLVALSMLGSLRRELGDLDRITAWVRVHGMVNAAPGFTELPQVINGFSATILDVFGPVIGQHARSAVGLAELPWNIPVEVEAEVLIRV</sequence>
<evidence type="ECO:0000259" key="1">
    <source>
        <dbReference type="Pfam" id="PF14588"/>
    </source>
</evidence>
<dbReference type="Proteomes" id="UP000552709">
    <property type="component" value="Unassembled WGS sequence"/>
</dbReference>
<reference evidence="2 3" key="1">
    <citation type="submission" date="2020-08" db="EMBL/GenBank/DDBJ databases">
        <title>Genomic Encyclopedia of Type Strains, Phase IV (KMG-IV): sequencing the most valuable type-strain genomes for metagenomic binning, comparative biology and taxonomic classification.</title>
        <authorList>
            <person name="Goeker M."/>
        </authorList>
    </citation>
    <scope>NUCLEOTIDE SEQUENCE [LARGE SCALE GENOMIC DNA]</scope>
    <source>
        <strain evidence="2 3">DSM 27939</strain>
    </source>
</reference>
<feature type="domain" description="Endoribonuclease L-PSP/chorismate mutase-like" evidence="1">
    <location>
        <begin position="5"/>
        <end position="139"/>
    </location>
</feature>
<dbReference type="CDD" id="cd02199">
    <property type="entry name" value="YjgF_YER057c_UK114_like_1"/>
    <property type="match status" value="1"/>
</dbReference>
<dbReference type="Pfam" id="PF14588">
    <property type="entry name" value="YjgF_endoribonc"/>
    <property type="match status" value="1"/>
</dbReference>
<evidence type="ECO:0000313" key="3">
    <source>
        <dbReference type="Proteomes" id="UP000552709"/>
    </source>
</evidence>
<dbReference type="AlphaFoldDB" id="A0A7W8JU85"/>
<name>A0A7W8JU85_9DEIO</name>
<organism evidence="2 3">
    <name type="scientific">Deinococcus humi</name>
    <dbReference type="NCBI Taxonomy" id="662880"/>
    <lineage>
        <taxon>Bacteria</taxon>
        <taxon>Thermotogati</taxon>
        <taxon>Deinococcota</taxon>
        <taxon>Deinococci</taxon>
        <taxon>Deinococcales</taxon>
        <taxon>Deinococcaceae</taxon>
        <taxon>Deinococcus</taxon>
    </lineage>
</organism>
<accession>A0A7W8JU85</accession>
<gene>
    <name evidence="2" type="ORF">HNQ08_002001</name>
</gene>
<dbReference type="SUPFAM" id="SSF55298">
    <property type="entry name" value="YjgF-like"/>
    <property type="match status" value="1"/>
</dbReference>
<dbReference type="PANTHER" id="PTHR43760:SF1">
    <property type="entry name" value="ENDORIBONUCLEASE L-PSP_CHORISMATE MUTASE-LIKE DOMAIN-CONTAINING PROTEIN"/>
    <property type="match status" value="1"/>
</dbReference>
<dbReference type="PANTHER" id="PTHR43760">
    <property type="entry name" value="ENDORIBONUCLEASE-RELATED"/>
    <property type="match status" value="1"/>
</dbReference>
<dbReference type="RefSeq" id="WP_184130785.1">
    <property type="nucleotide sequence ID" value="NZ_JACHFL010000004.1"/>
</dbReference>
<evidence type="ECO:0000313" key="2">
    <source>
        <dbReference type="EMBL" id="MBB5362903.1"/>
    </source>
</evidence>
<dbReference type="Gene3D" id="3.30.1330.40">
    <property type="entry name" value="RutC-like"/>
    <property type="match status" value="1"/>
</dbReference>
<dbReference type="EMBL" id="JACHFL010000004">
    <property type="protein sequence ID" value="MBB5362903.1"/>
    <property type="molecule type" value="Genomic_DNA"/>
</dbReference>
<proteinExistence type="predicted"/>
<dbReference type="InterPro" id="IPR013813">
    <property type="entry name" value="Endoribo_LPSP/chorism_mut-like"/>
</dbReference>
<protein>
    <recommendedName>
        <fullName evidence="1">Endoribonuclease L-PSP/chorismate mutase-like domain-containing protein</fullName>
    </recommendedName>
</protein>
<keyword evidence="3" id="KW-1185">Reference proteome</keyword>
<dbReference type="InterPro" id="IPR035959">
    <property type="entry name" value="RutC-like_sf"/>
</dbReference>